<keyword evidence="2" id="KW-0184">Conjugation</keyword>
<organism evidence="5 6">
    <name type="scientific">Bosea massiliensis</name>
    <dbReference type="NCBI Taxonomy" id="151419"/>
    <lineage>
        <taxon>Bacteria</taxon>
        <taxon>Pseudomonadati</taxon>
        <taxon>Pseudomonadota</taxon>
        <taxon>Alphaproteobacteria</taxon>
        <taxon>Hyphomicrobiales</taxon>
        <taxon>Boseaceae</taxon>
        <taxon>Bosea</taxon>
    </lineage>
</organism>
<evidence type="ECO:0000256" key="1">
    <source>
        <dbReference type="ARBA" id="ARBA00010873"/>
    </source>
</evidence>
<keyword evidence="6" id="KW-1185">Reference proteome</keyword>
<evidence type="ECO:0000256" key="2">
    <source>
        <dbReference type="ARBA" id="ARBA00022971"/>
    </source>
</evidence>
<name>A0ABW0P0V5_9HYPH</name>
<proteinExistence type="inferred from homology"/>
<evidence type="ECO:0000259" key="4">
    <source>
        <dbReference type="Pfam" id="PF03389"/>
    </source>
</evidence>
<evidence type="ECO:0000313" key="6">
    <source>
        <dbReference type="Proteomes" id="UP001596060"/>
    </source>
</evidence>
<accession>A0ABW0P0V5</accession>
<feature type="domain" description="MobA/MobL protein" evidence="4">
    <location>
        <begin position="29"/>
        <end position="243"/>
    </location>
</feature>
<dbReference type="EMBL" id="JBHSLU010000040">
    <property type="protein sequence ID" value="MFC5506386.1"/>
    <property type="molecule type" value="Genomic_DNA"/>
</dbReference>
<feature type="region of interest" description="Disordered" evidence="3">
    <location>
        <begin position="443"/>
        <end position="473"/>
    </location>
</feature>
<dbReference type="RefSeq" id="WP_067996099.1">
    <property type="nucleotide sequence ID" value="NZ_JBHSLU010000040.1"/>
</dbReference>
<feature type="region of interest" description="Disordered" evidence="3">
    <location>
        <begin position="649"/>
        <end position="682"/>
    </location>
</feature>
<gene>
    <name evidence="5" type="ORF">ACFPN9_14080</name>
</gene>
<sequence length="765" mass="85203">MFDRTMHLSTSWVRARAHLGPASAGLVSAYITGGHSFDGHRVNNPHRRREIAMTGLSLPAGIVMTPHELWHWVDRKERRKDGEYQMRSRELPRLASHMRCSLPWALSPEAAERVTTDFARFLTEELGLGVQFAVHNKPEHDWDHAHFLMTTRSLALKNFGKKVRELDGIAMRKREAGTAAEVRYARADGREKTISSTIETMRARWAGLLSAELGYVVDHRSFERRGLDLDPVIYVPRAQIEYEKRQARRGAAGRDWRAERASQLASRQVEAALLRELPDQELRRRTRPAPARAPRVVEIGLRSICQELERQNTLVSSWRAAALTRLAKISPLLALSAGNQILEAIATREVRETAPVSTPSPVISTTDASNGKRKRLRQNAGAGIMSKLFAQHGDDIATAVSASSSQHRIMRDAINHLGRINPIVALGALARMAEITLEQKEEPVTAISTSPSERRAQARRRGSVSGRKNVAGAMATRARQALETECSQIERGHDDANAAQAMATQFADEMKRRERRFLKRMEKKLGYAAMQSAVVHDALVAFTLRLEAYFSKAMEALRERLERHRLERQKIAAQAMLELAALDAIPIDNAMVRLQATAAVAQSFRHTLDHLHTRQAGEVAEELTQWLDGGPNLRRHNATTTLTPNIVSSVWSRPSPRQPERSVARTAAAAPQHQPVARSRNPHIPIAASAGVSKSATQSTRKNIRNNITFDVPAFTEKEEFGLLRPKPASPASANGQAAPRPRASESGSRPAHQRPRRPSDQEIE</sequence>
<dbReference type="Pfam" id="PF03389">
    <property type="entry name" value="MobA_MobL"/>
    <property type="match status" value="1"/>
</dbReference>
<dbReference type="InterPro" id="IPR005053">
    <property type="entry name" value="MobA_MobL"/>
</dbReference>
<feature type="region of interest" description="Disordered" evidence="3">
    <location>
        <begin position="721"/>
        <end position="765"/>
    </location>
</feature>
<reference evidence="6" key="1">
    <citation type="journal article" date="2019" name="Int. J. Syst. Evol. Microbiol.">
        <title>The Global Catalogue of Microorganisms (GCM) 10K type strain sequencing project: providing services to taxonomists for standard genome sequencing and annotation.</title>
        <authorList>
            <consortium name="The Broad Institute Genomics Platform"/>
            <consortium name="The Broad Institute Genome Sequencing Center for Infectious Disease"/>
            <person name="Wu L."/>
            <person name="Ma J."/>
        </authorList>
    </citation>
    <scope>NUCLEOTIDE SEQUENCE [LARGE SCALE GENOMIC DNA]</scope>
    <source>
        <strain evidence="6">CCUG 43117</strain>
    </source>
</reference>
<protein>
    <submittedName>
        <fullName evidence="5">MobA/MobL family protein</fullName>
    </submittedName>
</protein>
<evidence type="ECO:0000313" key="5">
    <source>
        <dbReference type="EMBL" id="MFC5506386.1"/>
    </source>
</evidence>
<comment type="caution">
    <text evidence="5">The sequence shown here is derived from an EMBL/GenBank/DDBJ whole genome shotgun (WGS) entry which is preliminary data.</text>
</comment>
<comment type="similarity">
    <text evidence="1">Belongs to the MobA/MobL family.</text>
</comment>
<evidence type="ECO:0000256" key="3">
    <source>
        <dbReference type="SAM" id="MobiDB-lite"/>
    </source>
</evidence>
<dbReference type="Gene3D" id="3.30.930.30">
    <property type="match status" value="1"/>
</dbReference>
<dbReference type="Proteomes" id="UP001596060">
    <property type="component" value="Unassembled WGS sequence"/>
</dbReference>